<comment type="caution">
    <text evidence="2">The sequence shown here is derived from an EMBL/GenBank/DDBJ whole genome shotgun (WGS) entry which is preliminary data.</text>
</comment>
<feature type="signal peptide" evidence="1">
    <location>
        <begin position="1"/>
        <end position="22"/>
    </location>
</feature>
<accession>A0ABQ5ZZU7</accession>
<reference evidence="3" key="1">
    <citation type="journal article" date="2019" name="Int. J. Syst. Evol. Microbiol.">
        <title>The Global Catalogue of Microorganisms (GCM) 10K type strain sequencing project: providing services to taxonomists for standard genome sequencing and annotation.</title>
        <authorList>
            <consortium name="The Broad Institute Genomics Platform"/>
            <consortium name="The Broad Institute Genome Sequencing Center for Infectious Disease"/>
            <person name="Wu L."/>
            <person name="Ma J."/>
        </authorList>
    </citation>
    <scope>NUCLEOTIDE SEQUENCE [LARGE SCALE GENOMIC DNA]</scope>
    <source>
        <strain evidence="3">NBRC 100033</strain>
    </source>
</reference>
<organism evidence="2 3">
    <name type="scientific">Marinospirillum insulare</name>
    <dbReference type="NCBI Taxonomy" id="217169"/>
    <lineage>
        <taxon>Bacteria</taxon>
        <taxon>Pseudomonadati</taxon>
        <taxon>Pseudomonadota</taxon>
        <taxon>Gammaproteobacteria</taxon>
        <taxon>Oceanospirillales</taxon>
        <taxon>Oceanospirillaceae</taxon>
        <taxon>Marinospirillum</taxon>
    </lineage>
</organism>
<evidence type="ECO:0000313" key="3">
    <source>
        <dbReference type="Proteomes" id="UP001156682"/>
    </source>
</evidence>
<dbReference type="PROSITE" id="PS51257">
    <property type="entry name" value="PROKAR_LIPOPROTEIN"/>
    <property type="match status" value="1"/>
</dbReference>
<dbReference type="PANTHER" id="PTHR42972:SF8">
    <property type="entry name" value="POLYHYDROXYBUTYRATE DEPOLYMERASE"/>
    <property type="match status" value="1"/>
</dbReference>
<evidence type="ECO:0000313" key="2">
    <source>
        <dbReference type="EMBL" id="GLR63528.1"/>
    </source>
</evidence>
<dbReference type="PANTHER" id="PTHR42972">
    <property type="entry name" value="TOL-PAL SYSTEM PROTEIN TOLB"/>
    <property type="match status" value="1"/>
</dbReference>
<dbReference type="InterPro" id="IPR029058">
    <property type="entry name" value="AB_hydrolase_fold"/>
</dbReference>
<protein>
    <submittedName>
        <fullName evidence="2">Depolymerase</fullName>
    </submittedName>
</protein>
<dbReference type="Gene3D" id="3.40.50.1820">
    <property type="entry name" value="alpha/beta hydrolase"/>
    <property type="match status" value="2"/>
</dbReference>
<proteinExistence type="predicted"/>
<dbReference type="RefSeq" id="WP_051610054.1">
    <property type="nucleotide sequence ID" value="NZ_BSOR01000016.1"/>
</dbReference>
<keyword evidence="1" id="KW-0732">Signal</keyword>
<gene>
    <name evidence="2" type="ORF">GCM10007878_09630</name>
</gene>
<dbReference type="SUPFAM" id="SSF53474">
    <property type="entry name" value="alpha/beta-Hydrolases"/>
    <property type="match status" value="1"/>
</dbReference>
<feature type="chain" id="PRO_5045277392" evidence="1">
    <location>
        <begin position="23"/>
        <end position="344"/>
    </location>
</feature>
<dbReference type="Proteomes" id="UP001156682">
    <property type="component" value="Unassembled WGS sequence"/>
</dbReference>
<sequence length="344" mass="36746">MKKHIKSRLVVSLLLASLVLLTACSSDESKYPELPQLDITTERLYIAGISSGGYLTHQLHLAWPSEVQGVAVFAAGPYACAKDGVTAALFNCMAVSRGAPSAKTSLKLIKKAAEEGELGDPELLAKSRVYLYQAGADPVIAQPVSEALEKTYAQLAPEGLKTHTQALAGHGLPSLDAGVACNKTAAPYVNACGYSGAAESLNHLDGPAKQSVQAEPQGQLFSFNQNTFKAEKSKGLAEEGFYYVPEQCAAGGCGLQVVLHGCEQGAEEVGTDFMQLSGYLQQADARDLVVLFPQAKTSLANPKGCWDWWGYESSEFATRKGPQMQAIHAMWQHLSLQPKVQEAN</sequence>
<dbReference type="EMBL" id="BSOR01000016">
    <property type="protein sequence ID" value="GLR63528.1"/>
    <property type="molecule type" value="Genomic_DNA"/>
</dbReference>
<keyword evidence="3" id="KW-1185">Reference proteome</keyword>
<evidence type="ECO:0000256" key="1">
    <source>
        <dbReference type="SAM" id="SignalP"/>
    </source>
</evidence>
<name>A0ABQ5ZZU7_9GAMM</name>